<dbReference type="InterPro" id="IPR002523">
    <property type="entry name" value="MgTranspt_CorA/ZnTranspt_ZntB"/>
</dbReference>
<dbReference type="Gene3D" id="3.30.460.20">
    <property type="entry name" value="CorA soluble domain-like"/>
    <property type="match status" value="1"/>
</dbReference>
<evidence type="ECO:0000256" key="9">
    <source>
        <dbReference type="SAM" id="MobiDB-lite"/>
    </source>
</evidence>
<dbReference type="STRING" id="194197.BWD09_10585"/>
<evidence type="ECO:0000256" key="1">
    <source>
        <dbReference type="ARBA" id="ARBA00004651"/>
    </source>
</evidence>
<feature type="region of interest" description="Disordered" evidence="9">
    <location>
        <begin position="1"/>
        <end position="20"/>
    </location>
</feature>
<dbReference type="GO" id="GO:0005886">
    <property type="term" value="C:plasma membrane"/>
    <property type="evidence" value="ECO:0007669"/>
    <property type="project" value="UniProtKB-SubCell"/>
</dbReference>
<keyword evidence="5 8" id="KW-0812">Transmembrane</keyword>
<feature type="transmembrane region" description="Helical" evidence="8">
    <location>
        <begin position="296"/>
        <end position="316"/>
    </location>
</feature>
<dbReference type="InterPro" id="IPR045863">
    <property type="entry name" value="CorA_TM1_TM2"/>
</dbReference>
<dbReference type="NCBIfam" id="TIGR00383">
    <property type="entry name" value="corA"/>
    <property type="match status" value="1"/>
</dbReference>
<dbReference type="PANTHER" id="PTHR46494">
    <property type="entry name" value="CORA FAMILY METAL ION TRANSPORTER (EUROFUNG)"/>
    <property type="match status" value="1"/>
</dbReference>
<comment type="caution">
    <text evidence="10">The sequence shown here is derived from an EMBL/GenBank/DDBJ whole genome shotgun (WGS) entry which is preliminary data.</text>
</comment>
<dbReference type="EMBL" id="MTBO01000036">
    <property type="protein sequence ID" value="OSI14408.1"/>
    <property type="molecule type" value="Genomic_DNA"/>
</dbReference>
<dbReference type="GO" id="GO:0015087">
    <property type="term" value="F:cobalt ion transmembrane transporter activity"/>
    <property type="evidence" value="ECO:0007669"/>
    <property type="project" value="UniProtKB-UniRule"/>
</dbReference>
<organism evidence="10 11">
    <name type="scientific">Neisseria dentiae</name>
    <dbReference type="NCBI Taxonomy" id="194197"/>
    <lineage>
        <taxon>Bacteria</taxon>
        <taxon>Pseudomonadati</taxon>
        <taxon>Pseudomonadota</taxon>
        <taxon>Betaproteobacteria</taxon>
        <taxon>Neisseriales</taxon>
        <taxon>Neisseriaceae</taxon>
        <taxon>Neisseria</taxon>
    </lineage>
</organism>
<evidence type="ECO:0000256" key="8">
    <source>
        <dbReference type="RuleBase" id="RU362010"/>
    </source>
</evidence>
<dbReference type="InterPro" id="IPR045861">
    <property type="entry name" value="CorA_cytoplasmic_dom"/>
</dbReference>
<evidence type="ECO:0000256" key="2">
    <source>
        <dbReference type="ARBA" id="ARBA00009765"/>
    </source>
</evidence>
<dbReference type="OrthoDB" id="9803416at2"/>
<keyword evidence="6 8" id="KW-1133">Transmembrane helix</keyword>
<dbReference type="Gene3D" id="1.20.58.340">
    <property type="entry name" value="Magnesium transport protein CorA, transmembrane region"/>
    <property type="match status" value="2"/>
</dbReference>
<dbReference type="SUPFAM" id="SSF144083">
    <property type="entry name" value="Magnesium transport protein CorA, transmembrane region"/>
    <property type="match status" value="1"/>
</dbReference>
<evidence type="ECO:0000256" key="7">
    <source>
        <dbReference type="ARBA" id="ARBA00023136"/>
    </source>
</evidence>
<dbReference type="PANTHER" id="PTHR46494:SF1">
    <property type="entry name" value="CORA FAMILY METAL ION TRANSPORTER (EUROFUNG)"/>
    <property type="match status" value="1"/>
</dbReference>
<keyword evidence="11" id="KW-1185">Reference proteome</keyword>
<name>A0A1X3D3D9_9NEIS</name>
<keyword evidence="4 8" id="KW-1003">Cell membrane</keyword>
<keyword evidence="3 8" id="KW-0813">Transport</keyword>
<dbReference type="GO" id="GO:0015095">
    <property type="term" value="F:magnesium ion transmembrane transporter activity"/>
    <property type="evidence" value="ECO:0007669"/>
    <property type="project" value="UniProtKB-UniRule"/>
</dbReference>
<evidence type="ECO:0000313" key="11">
    <source>
        <dbReference type="Proteomes" id="UP000193118"/>
    </source>
</evidence>
<dbReference type="GeneID" id="94580420"/>
<dbReference type="FunFam" id="1.20.58.340:FF:000012">
    <property type="entry name" value="Magnesium transport protein CorA"/>
    <property type="match status" value="1"/>
</dbReference>
<dbReference type="Proteomes" id="UP000193118">
    <property type="component" value="Unassembled WGS sequence"/>
</dbReference>
<protein>
    <recommendedName>
        <fullName evidence="8">Magnesium transport protein CorA</fullName>
    </recommendedName>
</protein>
<evidence type="ECO:0000313" key="10">
    <source>
        <dbReference type="EMBL" id="OSI14408.1"/>
    </source>
</evidence>
<dbReference type="SUPFAM" id="SSF143865">
    <property type="entry name" value="CorA soluble domain-like"/>
    <property type="match status" value="1"/>
</dbReference>
<keyword evidence="8" id="KW-0460">Magnesium</keyword>
<comment type="function">
    <text evidence="8">Mediates influx of magnesium ions.</text>
</comment>
<evidence type="ECO:0000256" key="4">
    <source>
        <dbReference type="ARBA" id="ARBA00022475"/>
    </source>
</evidence>
<accession>A0A1X3D3D9</accession>
<dbReference type="AlphaFoldDB" id="A0A1X3D3D9"/>
<evidence type="ECO:0000256" key="6">
    <source>
        <dbReference type="ARBA" id="ARBA00022989"/>
    </source>
</evidence>
<comment type="similarity">
    <text evidence="2 8">Belongs to the CorA metal ion transporter (MIT) (TC 1.A.35) family.</text>
</comment>
<sequence length="354" mass="40651">MTDTTVSTLFPPAEGAVPRSDISDVPQHALHQTVYSAGSFFQADFLPQEDAAGLHVPAAGETNWLHFVGINDINVLKPLLAPYEIHDLVLEDILSRKQRPKIEDYGHYVFIAARVYQYTAGKLQSDQVYLIAGQDFVFTFQQRPLGLFGSIRKQMADSRCDIRNKPAAFLAYRIIDRLIDDYFITLNQYDHRVEAIDKTLFNANIDNNELLGRIHRLKRDAVRLRRTLQPLRDVLYRLAHGDFTIFQGEAGIYLRDVYDHTVQLTESLDASRDTVVGMMDVHLSFQSNRLNQQMRVLTVITILFMPLTVITGIYGMNFDNMPELHWRYGYFMVLGLMALVIVGLLTFFSRKKWL</sequence>
<dbReference type="GO" id="GO:0000287">
    <property type="term" value="F:magnesium ion binding"/>
    <property type="evidence" value="ECO:0007669"/>
    <property type="project" value="TreeGrafter"/>
</dbReference>
<reference evidence="11" key="1">
    <citation type="submission" date="2017-01" db="EMBL/GenBank/DDBJ databases">
        <authorList>
            <person name="Wolfgang W.J."/>
            <person name="Cole J."/>
            <person name="Wroblewski D."/>
            <person name="Mcginnis J."/>
            <person name="Musser K.A."/>
        </authorList>
    </citation>
    <scope>NUCLEOTIDE SEQUENCE [LARGE SCALE GENOMIC DNA]</scope>
    <source>
        <strain evidence="11">DSM 19151</strain>
    </source>
</reference>
<comment type="subcellular location">
    <subcellularLocation>
        <location evidence="1">Cell membrane</location>
        <topology evidence="1">Multi-pass membrane protein</topology>
    </subcellularLocation>
    <subcellularLocation>
        <location evidence="8">Membrane</location>
        <topology evidence="8">Multi-pass membrane protein</topology>
    </subcellularLocation>
</comment>
<gene>
    <name evidence="8" type="primary">corA</name>
    <name evidence="10" type="ORF">BWD09_10585</name>
</gene>
<dbReference type="CDD" id="cd12828">
    <property type="entry name" value="TmCorA-like_1"/>
    <property type="match status" value="1"/>
</dbReference>
<keyword evidence="7 8" id="KW-0472">Membrane</keyword>
<evidence type="ECO:0000256" key="3">
    <source>
        <dbReference type="ARBA" id="ARBA00022448"/>
    </source>
</evidence>
<dbReference type="RefSeq" id="WP_085366797.1">
    <property type="nucleotide sequence ID" value="NZ_CAUJPZ010000044.1"/>
</dbReference>
<proteinExistence type="inferred from homology"/>
<dbReference type="InterPro" id="IPR004488">
    <property type="entry name" value="Mg/Co-transport_prot_CorA"/>
</dbReference>
<dbReference type="GO" id="GO:0050897">
    <property type="term" value="F:cobalt ion binding"/>
    <property type="evidence" value="ECO:0007669"/>
    <property type="project" value="TreeGrafter"/>
</dbReference>
<dbReference type="Pfam" id="PF01544">
    <property type="entry name" value="CorA"/>
    <property type="match status" value="1"/>
</dbReference>
<feature type="transmembrane region" description="Helical" evidence="8">
    <location>
        <begin position="328"/>
        <end position="348"/>
    </location>
</feature>
<evidence type="ECO:0000256" key="5">
    <source>
        <dbReference type="ARBA" id="ARBA00022692"/>
    </source>
</evidence>
<keyword evidence="8" id="KW-0406">Ion transport</keyword>